<proteinExistence type="predicted"/>
<gene>
    <name evidence="1" type="ORF">K4G66_08925</name>
</gene>
<accession>A0AA49GPW5</accession>
<protein>
    <submittedName>
        <fullName evidence="1">Uncharacterized protein</fullName>
    </submittedName>
</protein>
<dbReference type="AlphaFoldDB" id="A0AA49GPW5"/>
<name>A0AA49GPW5_9BACT</name>
<dbReference type="EMBL" id="CP120682">
    <property type="protein sequence ID" value="WKN38825.1"/>
    <property type="molecule type" value="Genomic_DNA"/>
</dbReference>
<sequence length="92" mass="11129">MTCYYFNRLNPEDQLQYIYDHCRLIDFMIQPNACRPDAVCLYYDDEIFVEVRFDGLQGDRVKEIRSYPTMQQLGQWYNHIDISSVFQNVSRD</sequence>
<reference evidence="1" key="1">
    <citation type="journal article" date="2023" name="Comput. Struct. Biotechnol. J.">
        <title>Discovery of a novel marine Bacteroidetes with a rich repertoire of carbohydrate-active enzymes.</title>
        <authorList>
            <person name="Chen B."/>
            <person name="Liu G."/>
            <person name="Chen Q."/>
            <person name="Wang H."/>
            <person name="Liu L."/>
            <person name="Tang K."/>
        </authorList>
    </citation>
    <scope>NUCLEOTIDE SEQUENCE</scope>
    <source>
        <strain evidence="1">TK19036</strain>
    </source>
</reference>
<organism evidence="1">
    <name type="scientific">Roseihalotalea indica</name>
    <dbReference type="NCBI Taxonomy" id="2867963"/>
    <lineage>
        <taxon>Bacteria</taxon>
        <taxon>Pseudomonadati</taxon>
        <taxon>Bacteroidota</taxon>
        <taxon>Cytophagia</taxon>
        <taxon>Cytophagales</taxon>
        <taxon>Catalimonadaceae</taxon>
        <taxon>Roseihalotalea</taxon>
    </lineage>
</organism>
<evidence type="ECO:0000313" key="1">
    <source>
        <dbReference type="EMBL" id="WKN38825.1"/>
    </source>
</evidence>
<reference evidence="1" key="2">
    <citation type="journal article" date="2024" name="Antonie Van Leeuwenhoek">
        <title>Roseihalotalea indica gen. nov., sp. nov., a halophilic Bacteroidetes from mesopelagic Southwest Indian Ocean with higher carbohydrate metabolic potential.</title>
        <authorList>
            <person name="Chen B."/>
            <person name="Zhang M."/>
            <person name="Lin D."/>
            <person name="Ye J."/>
            <person name="Tang K."/>
        </authorList>
    </citation>
    <scope>NUCLEOTIDE SEQUENCE</scope>
    <source>
        <strain evidence="1">TK19036</strain>
    </source>
</reference>